<proteinExistence type="predicted"/>
<geneLocation type="plasmid" evidence="1 2">
    <name>pSRD478_4</name>
</geneLocation>
<dbReference type="EMBL" id="CP030014">
    <property type="protein sequence ID" value="WLD56237.1"/>
    <property type="molecule type" value="Genomic_DNA"/>
</dbReference>
<name>A0ACD4UI96_STRSU</name>
<gene>
    <name evidence="1" type="ORF">A7J08_10455</name>
</gene>
<reference evidence="1 2" key="1">
    <citation type="journal article" date="2021" name="Front. Microbiol.">
        <title>Comparative Virulence and Genomic Analysis of Streptococcus suis Isolates.</title>
        <authorList>
            <person name="Nicholson T.L."/>
            <person name="Waack U."/>
            <person name="Anderson T.K."/>
            <person name="Bayles D.O."/>
            <person name="Zaia S.R."/>
            <person name="Goertz I."/>
            <person name="Eppinger M."/>
            <person name="Hau S.J."/>
            <person name="Brockmeier S.L."/>
            <person name="Shore S.M."/>
        </authorList>
    </citation>
    <scope>NUCLEOTIDE SEQUENCE [LARGE SCALE GENOMIC DNA]</scope>
    <source>
        <strain evidence="1 2">SRD478</strain>
    </source>
</reference>
<accession>A0ACD4UI96</accession>
<evidence type="ECO:0000313" key="1">
    <source>
        <dbReference type="EMBL" id="WLD56237.1"/>
    </source>
</evidence>
<keyword evidence="1" id="KW-0614">Plasmid</keyword>
<organism evidence="1 2">
    <name type="scientific">Streptococcus suis</name>
    <dbReference type="NCBI Taxonomy" id="1307"/>
    <lineage>
        <taxon>Bacteria</taxon>
        <taxon>Bacillati</taxon>
        <taxon>Bacillota</taxon>
        <taxon>Bacilli</taxon>
        <taxon>Lactobacillales</taxon>
        <taxon>Streptococcaceae</taxon>
        <taxon>Streptococcus</taxon>
    </lineage>
</organism>
<dbReference type="Proteomes" id="UP000323128">
    <property type="component" value="Plasmid pSRD478_4"/>
</dbReference>
<protein>
    <submittedName>
        <fullName evidence="1">Uncharacterized protein</fullName>
    </submittedName>
</protein>
<evidence type="ECO:0000313" key="2">
    <source>
        <dbReference type="Proteomes" id="UP000323128"/>
    </source>
</evidence>
<sequence>MNRHIKRIFIISAIFSLLATNIYGTSTIFANSDIVSDEIQFTPEQNKLIKEGLTSENIAIIEQKLSGIETPSVRYETRSVQTKAVKAAIKAVLANKNRLIRTVGKYVGADAAASVGSAFNVITPVFNRLLKYQSLAYGTVEGQVSSALISAGFKSSTARSIAYWVRLGLEWLV</sequence>